<proteinExistence type="predicted"/>
<dbReference type="InterPro" id="IPR036047">
    <property type="entry name" value="F-box-like_dom_sf"/>
</dbReference>
<protein>
    <submittedName>
        <fullName evidence="3">F-box domain-containing protein</fullName>
    </submittedName>
</protein>
<dbReference type="PROSITE" id="PS50181">
    <property type="entry name" value="FBOX"/>
    <property type="match status" value="1"/>
</dbReference>
<evidence type="ECO:0000313" key="3">
    <source>
        <dbReference type="EMBL" id="KAK2757428.1"/>
    </source>
</evidence>
<comment type="caution">
    <text evidence="3">The sequence shown here is derived from an EMBL/GenBank/DDBJ whole genome shotgun (WGS) entry which is preliminary data.</text>
</comment>
<evidence type="ECO:0000313" key="4">
    <source>
        <dbReference type="Proteomes" id="UP001281614"/>
    </source>
</evidence>
<name>A0AAD9YBY6_COLKA</name>
<gene>
    <name evidence="3" type="ORF">CKAH01_05685</name>
</gene>
<evidence type="ECO:0000259" key="2">
    <source>
        <dbReference type="PROSITE" id="PS50181"/>
    </source>
</evidence>
<dbReference type="Proteomes" id="UP001281614">
    <property type="component" value="Unassembled WGS sequence"/>
</dbReference>
<feature type="domain" description="F-box" evidence="2">
    <location>
        <begin position="15"/>
        <end position="64"/>
    </location>
</feature>
<evidence type="ECO:0000256" key="1">
    <source>
        <dbReference type="SAM" id="MobiDB-lite"/>
    </source>
</evidence>
<dbReference type="CDD" id="cd09917">
    <property type="entry name" value="F-box_SF"/>
    <property type="match status" value="1"/>
</dbReference>
<dbReference type="InterPro" id="IPR001810">
    <property type="entry name" value="F-box_dom"/>
</dbReference>
<accession>A0AAD9YBY6</accession>
<feature type="compositionally biased region" description="Acidic residues" evidence="1">
    <location>
        <begin position="512"/>
        <end position="533"/>
    </location>
</feature>
<feature type="region of interest" description="Disordered" evidence="1">
    <location>
        <begin position="497"/>
        <end position="533"/>
    </location>
</feature>
<sequence>MSQPTSLPSRPSSPTTPFSKVPIEVLLRISSHLTTPELGNLRLTCKSIEQSLFNTFMREFFTKRQFMLTEQSLQALVDISNSRLSDCLDHVVIGLNFFDERRFSSVELAQENAYRQAYADHRTLVSSGQDVVMLTEAFRNLKNLKTVGIRDYHSREREHRDGYGATWASYGATTIRKETGVDLLAKTNSREAQEYANKVMITLFTALGNAGARPKTFEMLRRQMCVPNDDAFNLFTSYLKPKVVPVLQGLQTFILVANIGYGPNRAVAIAGKPTEKDHNRYDYLLCQFLGYLTNIKHLRINFYNARGGVEKVLNWLSSPSSPTTTTLTPTTTTLTPTTTTTLTPTMTATMAMTPPATTQLLALPPSPRFPCLEELNFGFCEVETKGLLDVVRKFAANLKRLELYRVTLINRPPHNPNDTGEDLRAHYKFNVWAKMLKSLREVPGLNLEHIKIGLPNQISAGMHARVSFYGKGSTEKVDATQEYTGIDWKHYVGELAQRVKPDPPPSYPGYGDDGDGDDDDEEEDDEFDTDVGDMMDEEFMMMNGYYPDDMVDDLDDFEDMLMFETYGGLIW</sequence>
<dbReference type="AlphaFoldDB" id="A0AAD9YBY6"/>
<dbReference type="SUPFAM" id="SSF81383">
    <property type="entry name" value="F-box domain"/>
    <property type="match status" value="1"/>
</dbReference>
<dbReference type="EMBL" id="VYYT01000200">
    <property type="protein sequence ID" value="KAK2757428.1"/>
    <property type="molecule type" value="Genomic_DNA"/>
</dbReference>
<keyword evidence="4" id="KW-1185">Reference proteome</keyword>
<dbReference type="Pfam" id="PF00646">
    <property type="entry name" value="F-box"/>
    <property type="match status" value="1"/>
</dbReference>
<reference evidence="3" key="1">
    <citation type="submission" date="2023-02" db="EMBL/GenBank/DDBJ databases">
        <title>Colletotrichum kahawae CIFC_Que2 genome sequencing and assembly.</title>
        <authorList>
            <person name="Baroncelli R."/>
        </authorList>
    </citation>
    <scope>NUCLEOTIDE SEQUENCE</scope>
    <source>
        <strain evidence="3">CIFC_Que2</strain>
    </source>
</reference>
<organism evidence="3 4">
    <name type="scientific">Colletotrichum kahawae</name>
    <name type="common">Coffee berry disease fungus</name>
    <dbReference type="NCBI Taxonomy" id="34407"/>
    <lineage>
        <taxon>Eukaryota</taxon>
        <taxon>Fungi</taxon>
        <taxon>Dikarya</taxon>
        <taxon>Ascomycota</taxon>
        <taxon>Pezizomycotina</taxon>
        <taxon>Sordariomycetes</taxon>
        <taxon>Hypocreomycetidae</taxon>
        <taxon>Glomerellales</taxon>
        <taxon>Glomerellaceae</taxon>
        <taxon>Colletotrichum</taxon>
        <taxon>Colletotrichum gloeosporioides species complex</taxon>
    </lineage>
</organism>